<dbReference type="RefSeq" id="WP_021243491.1">
    <property type="nucleotide sequence ID" value="NZ_KQ130458.1"/>
</dbReference>
<accession>A0A0J7XHY5</accession>
<keyword evidence="1" id="KW-0472">Membrane</keyword>
<evidence type="ECO:0000256" key="1">
    <source>
        <dbReference type="SAM" id="Phobius"/>
    </source>
</evidence>
<name>A0A0J7XHY5_9SPHN</name>
<evidence type="ECO:0000313" key="3">
    <source>
        <dbReference type="Proteomes" id="UP000052268"/>
    </source>
</evidence>
<reference evidence="2 3" key="1">
    <citation type="journal article" date="2015" name="G3 (Bethesda)">
        <title>Insights into Ongoing Evolution of the Hexachlorocyclohexane Catabolic Pathway from Comparative Genomics of Ten Sphingomonadaceae Strains.</title>
        <authorList>
            <person name="Pearce S.L."/>
            <person name="Oakeshott J.G."/>
            <person name="Pandey G."/>
        </authorList>
    </citation>
    <scope>NUCLEOTIDE SEQUENCE [LARGE SCALE GENOMIC DNA]</scope>
    <source>
        <strain evidence="2 3">LL02</strain>
    </source>
</reference>
<keyword evidence="3" id="KW-1185">Reference proteome</keyword>
<keyword evidence="1" id="KW-1133">Transmembrane helix</keyword>
<dbReference type="PATRIC" id="fig|1114963.3.peg.4414"/>
<dbReference type="AlphaFoldDB" id="A0A0J7XHY5"/>
<organism evidence="2 3">
    <name type="scientific">Novosphingobium barchaimii LL02</name>
    <dbReference type="NCBI Taxonomy" id="1114963"/>
    <lineage>
        <taxon>Bacteria</taxon>
        <taxon>Pseudomonadati</taxon>
        <taxon>Pseudomonadota</taxon>
        <taxon>Alphaproteobacteria</taxon>
        <taxon>Sphingomonadales</taxon>
        <taxon>Sphingomonadaceae</taxon>
        <taxon>Novosphingobium</taxon>
    </lineage>
</organism>
<dbReference type="Proteomes" id="UP000052268">
    <property type="component" value="Unassembled WGS sequence"/>
</dbReference>
<gene>
    <name evidence="2" type="ORF">V474_03920</name>
</gene>
<proteinExistence type="predicted"/>
<evidence type="ECO:0000313" key="2">
    <source>
        <dbReference type="EMBL" id="KMS51387.1"/>
    </source>
</evidence>
<protein>
    <submittedName>
        <fullName evidence="2">Uncharacterized protein</fullName>
    </submittedName>
</protein>
<dbReference type="EMBL" id="JACU01000012">
    <property type="protein sequence ID" value="KMS51387.1"/>
    <property type="molecule type" value="Genomic_DNA"/>
</dbReference>
<sequence length="54" mass="5890">MFTDIKIARLHALGLSRTLMIATMVIGIGTQFAVITADEFDGDVAVINEYDPFS</sequence>
<comment type="caution">
    <text evidence="2">The sequence shown here is derived from an EMBL/GenBank/DDBJ whole genome shotgun (WGS) entry which is preliminary data.</text>
</comment>
<keyword evidence="1" id="KW-0812">Transmembrane</keyword>
<feature type="transmembrane region" description="Helical" evidence="1">
    <location>
        <begin position="12"/>
        <end position="34"/>
    </location>
</feature>